<comment type="similarity">
    <text evidence="1">Belongs to the spermidine/spermine synthase family.</text>
</comment>
<dbReference type="SUPFAM" id="SSF53335">
    <property type="entry name" value="S-adenosyl-L-methionine-dependent methyltransferases"/>
    <property type="match status" value="2"/>
</dbReference>
<keyword evidence="6" id="KW-0620">Polyamine biosynthesis</keyword>
<dbReference type="GO" id="GO:0008168">
    <property type="term" value="F:methyltransferase activity"/>
    <property type="evidence" value="ECO:0007669"/>
    <property type="project" value="UniProtKB-KW"/>
</dbReference>
<evidence type="ECO:0000256" key="4">
    <source>
        <dbReference type="ARBA" id="ARBA00022679"/>
    </source>
</evidence>
<dbReference type="PROSITE" id="PS50042">
    <property type="entry name" value="CNMP_BINDING_3"/>
    <property type="match status" value="1"/>
</dbReference>
<comment type="similarity">
    <text evidence="2">Belongs to the methyltransferase superfamily.</text>
</comment>
<dbReference type="PROSITE" id="PS51006">
    <property type="entry name" value="PABS_2"/>
    <property type="match status" value="1"/>
</dbReference>
<evidence type="ECO:0000256" key="6">
    <source>
        <dbReference type="PROSITE-ProRule" id="PRU00354"/>
    </source>
</evidence>
<evidence type="ECO:0000256" key="2">
    <source>
        <dbReference type="ARBA" id="ARBA00008361"/>
    </source>
</evidence>
<dbReference type="InterPro" id="IPR041698">
    <property type="entry name" value="Methyltransf_25"/>
</dbReference>
<keyword evidence="4 6" id="KW-0808">Transferase</keyword>
<dbReference type="Proteomes" id="UP001163046">
    <property type="component" value="Unassembled WGS sequence"/>
</dbReference>
<dbReference type="CDD" id="cd02440">
    <property type="entry name" value="AdoMet_MTases"/>
    <property type="match status" value="2"/>
</dbReference>
<reference evidence="10" key="1">
    <citation type="submission" date="2023-01" db="EMBL/GenBank/DDBJ databases">
        <title>Genome assembly of the deep-sea coral Lophelia pertusa.</title>
        <authorList>
            <person name="Herrera S."/>
            <person name="Cordes E."/>
        </authorList>
    </citation>
    <scope>NUCLEOTIDE SEQUENCE</scope>
    <source>
        <strain evidence="10">USNM1676648</strain>
        <tissue evidence="10">Polyp</tissue>
    </source>
</reference>
<dbReference type="Gene3D" id="3.40.50.150">
    <property type="entry name" value="Vaccinia Virus protein VP39"/>
    <property type="match status" value="2"/>
</dbReference>
<feature type="domain" description="Cyclic nucleotide-binding" evidence="8">
    <location>
        <begin position="316"/>
        <end position="359"/>
    </location>
</feature>
<dbReference type="InterPro" id="IPR030374">
    <property type="entry name" value="PABS"/>
</dbReference>
<evidence type="ECO:0000313" key="10">
    <source>
        <dbReference type="EMBL" id="KAJ7394101.1"/>
    </source>
</evidence>
<evidence type="ECO:0000256" key="5">
    <source>
        <dbReference type="ARBA" id="ARBA00023268"/>
    </source>
</evidence>
<sequence>MQSVSGVFYRMALIFRCPVNSELKQRHDRLFCEYSESTSCYGGYKELCGFLQKYCKANDRILTAGCTTDSVNDDLYDAGFHSVVGVDSSESNICSSRERNKEKRPEMHFVVGHGLKADFDAESFNVLIDRGELDMLHKDCLSCERTESNITEYFEAIKRVLKVGGRYICFSFATEDILDKLLSYFSSGWFFRVHLLKPETSDGKSVILPLFCFVLTKTKFSGSSSQSLQIIEICLGGTENIQRVNSFSDIKITLQEIQQYFVTKKSLEKLCPGQHVTVDLYLASGNQKQRSDPRYSMTTVDLQGASGKNGKFAIFIVPQGRETEWLFSSSEGQMELTSNAGFERVVIVTLGRGHIFSDMDSIKKELSTKVMELAPRKRSHNAQVPFLSIGEDLGNRVVLHEGNSALSGDYVVEDVDGDGGQKFRRLIFLNNKNVVQSEARLITDNANLKKSKGKQKKKPVNSSNPRVDHGYLACQHHRVIITGLAWIEDFVTTGETKKGLIVGLGGGGLAMFLYQYFKQLSIEVVELDPSISEIAKSWFDFKEDERMKVIIEDGLKYIQSKESEPSYDVIIFDVDSKDTSVGMSCPPQAFVDRTFLTQVHSLLSPSGVFILNLVCRNTTLGGP</sequence>
<keyword evidence="5" id="KW-0511">Multifunctional enzyme</keyword>
<dbReference type="PANTHER" id="PTHR12176">
    <property type="entry name" value="SAM-DEPENDENT METHYLTRANSFERASE SUPERFAMILY PROTEIN"/>
    <property type="match status" value="1"/>
</dbReference>
<gene>
    <name evidence="10" type="primary">METTL13</name>
    <name evidence="10" type="ORF">OS493_003777</name>
</gene>
<dbReference type="InterPro" id="IPR029063">
    <property type="entry name" value="SAM-dependent_MTases_sf"/>
</dbReference>
<evidence type="ECO:0000256" key="3">
    <source>
        <dbReference type="ARBA" id="ARBA00022603"/>
    </source>
</evidence>
<keyword evidence="11" id="KW-1185">Reference proteome</keyword>
<dbReference type="GO" id="GO:0006596">
    <property type="term" value="P:polyamine biosynthetic process"/>
    <property type="evidence" value="ECO:0007669"/>
    <property type="project" value="UniProtKB-UniRule"/>
</dbReference>
<protein>
    <submittedName>
        <fullName evidence="10">Methyltransferase-like protein 13</fullName>
    </submittedName>
</protein>
<feature type="active site" description="Proton acceptor" evidence="6">
    <location>
        <position position="573"/>
    </location>
</feature>
<feature type="region of interest" description="Disordered" evidence="7">
    <location>
        <begin position="446"/>
        <end position="467"/>
    </location>
</feature>
<accession>A0A9X0A609</accession>
<dbReference type="PANTHER" id="PTHR12176:SF78">
    <property type="entry name" value="EEF1A LYSINE AND N-TERMINAL METHYLTRANSFERASE"/>
    <property type="match status" value="1"/>
</dbReference>
<name>A0A9X0A609_9CNID</name>
<evidence type="ECO:0000256" key="7">
    <source>
        <dbReference type="SAM" id="MobiDB-lite"/>
    </source>
</evidence>
<dbReference type="GO" id="GO:0032259">
    <property type="term" value="P:methylation"/>
    <property type="evidence" value="ECO:0007669"/>
    <property type="project" value="UniProtKB-KW"/>
</dbReference>
<dbReference type="EMBL" id="MU825397">
    <property type="protein sequence ID" value="KAJ7394101.1"/>
    <property type="molecule type" value="Genomic_DNA"/>
</dbReference>
<feature type="domain" description="PABS" evidence="9">
    <location>
        <begin position="497"/>
        <end position="623"/>
    </location>
</feature>
<keyword evidence="3 10" id="KW-0489">Methyltransferase</keyword>
<evidence type="ECO:0000256" key="1">
    <source>
        <dbReference type="ARBA" id="ARBA00007867"/>
    </source>
</evidence>
<proteinExistence type="inferred from homology"/>
<dbReference type="OrthoDB" id="411785at2759"/>
<comment type="caution">
    <text evidence="10">The sequence shown here is derived from an EMBL/GenBank/DDBJ whole genome shotgun (WGS) entry which is preliminary data.</text>
</comment>
<dbReference type="Pfam" id="PF01564">
    <property type="entry name" value="Spermine_synth"/>
    <property type="match status" value="1"/>
</dbReference>
<dbReference type="AlphaFoldDB" id="A0A9X0A609"/>
<evidence type="ECO:0000313" key="11">
    <source>
        <dbReference type="Proteomes" id="UP001163046"/>
    </source>
</evidence>
<dbReference type="InterPro" id="IPR051419">
    <property type="entry name" value="Lys/N-term_MeTrsfase_sf"/>
</dbReference>
<dbReference type="NCBIfam" id="NF037959">
    <property type="entry name" value="MFS_SpdSyn"/>
    <property type="match status" value="1"/>
</dbReference>
<evidence type="ECO:0000259" key="8">
    <source>
        <dbReference type="PROSITE" id="PS50042"/>
    </source>
</evidence>
<evidence type="ECO:0000259" key="9">
    <source>
        <dbReference type="PROSITE" id="PS51006"/>
    </source>
</evidence>
<dbReference type="InterPro" id="IPR000595">
    <property type="entry name" value="cNMP-bd_dom"/>
</dbReference>
<organism evidence="10 11">
    <name type="scientific">Desmophyllum pertusum</name>
    <dbReference type="NCBI Taxonomy" id="174260"/>
    <lineage>
        <taxon>Eukaryota</taxon>
        <taxon>Metazoa</taxon>
        <taxon>Cnidaria</taxon>
        <taxon>Anthozoa</taxon>
        <taxon>Hexacorallia</taxon>
        <taxon>Scleractinia</taxon>
        <taxon>Caryophylliina</taxon>
        <taxon>Caryophylliidae</taxon>
        <taxon>Desmophyllum</taxon>
    </lineage>
</organism>
<feature type="compositionally biased region" description="Basic residues" evidence="7">
    <location>
        <begin position="449"/>
        <end position="459"/>
    </location>
</feature>
<dbReference type="Pfam" id="PF13649">
    <property type="entry name" value="Methyltransf_25"/>
    <property type="match status" value="1"/>
</dbReference>